<evidence type="ECO:0000256" key="1">
    <source>
        <dbReference type="ARBA" id="ARBA00049360"/>
    </source>
</evidence>
<dbReference type="AlphaFoldDB" id="A0AA36ND30"/>
<protein>
    <submittedName>
        <fullName evidence="3">Uncharacterized protein</fullName>
    </submittedName>
</protein>
<comment type="similarity">
    <text evidence="2">Belongs to the actin family.</text>
</comment>
<evidence type="ECO:0000313" key="3">
    <source>
        <dbReference type="EMBL" id="CAJ1398931.1"/>
    </source>
</evidence>
<dbReference type="InterPro" id="IPR043129">
    <property type="entry name" value="ATPase_NBD"/>
</dbReference>
<evidence type="ECO:0000256" key="2">
    <source>
        <dbReference type="RuleBase" id="RU000487"/>
    </source>
</evidence>
<dbReference type="PRINTS" id="PR00190">
    <property type="entry name" value="ACTIN"/>
</dbReference>
<dbReference type="Gene3D" id="3.90.640.10">
    <property type="entry name" value="Actin, Chain A, domain 4"/>
    <property type="match status" value="1"/>
</dbReference>
<comment type="catalytic activity">
    <reaction evidence="1">
        <text>ATP + H2O = ADP + phosphate + H(+)</text>
        <dbReference type="Rhea" id="RHEA:13065"/>
        <dbReference type="ChEBI" id="CHEBI:15377"/>
        <dbReference type="ChEBI" id="CHEBI:15378"/>
        <dbReference type="ChEBI" id="CHEBI:30616"/>
        <dbReference type="ChEBI" id="CHEBI:43474"/>
        <dbReference type="ChEBI" id="CHEBI:456216"/>
    </reaction>
</comment>
<reference evidence="3" key="1">
    <citation type="submission" date="2023-08" db="EMBL/GenBank/DDBJ databases">
        <authorList>
            <person name="Chen Y."/>
            <person name="Shah S."/>
            <person name="Dougan E. K."/>
            <person name="Thang M."/>
            <person name="Chan C."/>
        </authorList>
    </citation>
    <scope>NUCLEOTIDE SEQUENCE</scope>
</reference>
<proteinExistence type="inferred from homology"/>
<dbReference type="SUPFAM" id="SSF53067">
    <property type="entry name" value="Actin-like ATPase domain"/>
    <property type="match status" value="2"/>
</dbReference>
<dbReference type="EMBL" id="CAUJNA010003316">
    <property type="protein sequence ID" value="CAJ1398931.1"/>
    <property type="molecule type" value="Genomic_DNA"/>
</dbReference>
<keyword evidence="4" id="KW-1185">Reference proteome</keyword>
<dbReference type="Gene3D" id="3.30.420.40">
    <property type="match status" value="1"/>
</dbReference>
<dbReference type="Pfam" id="PF00022">
    <property type="entry name" value="Actin"/>
    <property type="match status" value="1"/>
</dbReference>
<dbReference type="PANTHER" id="PTHR11937">
    <property type="entry name" value="ACTIN"/>
    <property type="match status" value="1"/>
</dbReference>
<sequence>MDMGAGSASWCFRRRSSSRRHCSSKWRSNGWHGDSFRGTCWRGNSWHSNSSWRGNSWRSWHSNSWYSNSWHGNSWHSNSSWRGNSWRSWHSNSWRSNGWHGNSCRSNSWHSNSWPAAGTATAGIATAGTATAAGATVGLSFALAAVVIGGTCAVWHGHKKVVHRLPICVYNDTESKIKAYLTNDNISLHFNNISWDFTSEHDLLLNAREIRCILEGHAPLMLEATGKCVSQPGETKLLEFFAQVRTKTQNSFIIRNPTDSDWKLYPQVATQEPAGASYFSCEKEIAVPAKKEATIQVFYMPLTMTADATGSPSKSARVEKHKGTVFVGTPDGSAVCYELEGEASPPEVGSRMEAKVPCKKKHTQAVPVKNWLHESFAGVVRRDRDPIFAAAQGAAKCPAQAIVILDAGARCKVGFGTNPISELIEFPAVVGRLRVQPVCMITSCVDRDVWVGEEAEEYRAILTLKQPVANGIVSDNREMEWIWRHCYKRLGVEAENHPLLLMESAWLPKDLRYWVLHKLMQDLEIPWLGLMNHATLSLYASGRTTGVVVDCGETGCRAIPVHDGFVISHAVNRSGFTGRDLTERLRRCLAETDRRFLKAQGRTDAERYKEEHCFVALDYEKERENARTALDKDHSTGA</sequence>
<dbReference type="InterPro" id="IPR004000">
    <property type="entry name" value="Actin"/>
</dbReference>
<accession>A0AA36ND30</accession>
<dbReference type="SMART" id="SM00268">
    <property type="entry name" value="ACTIN"/>
    <property type="match status" value="1"/>
</dbReference>
<name>A0AA36ND30_9DINO</name>
<comment type="caution">
    <text evidence="3">The sequence shown here is derived from an EMBL/GenBank/DDBJ whole genome shotgun (WGS) entry which is preliminary data.</text>
</comment>
<gene>
    <name evidence="3" type="ORF">EVOR1521_LOCUS22579</name>
</gene>
<dbReference type="Proteomes" id="UP001178507">
    <property type="component" value="Unassembled WGS sequence"/>
</dbReference>
<evidence type="ECO:0000313" key="4">
    <source>
        <dbReference type="Proteomes" id="UP001178507"/>
    </source>
</evidence>
<organism evidence="3 4">
    <name type="scientific">Effrenium voratum</name>
    <dbReference type="NCBI Taxonomy" id="2562239"/>
    <lineage>
        <taxon>Eukaryota</taxon>
        <taxon>Sar</taxon>
        <taxon>Alveolata</taxon>
        <taxon>Dinophyceae</taxon>
        <taxon>Suessiales</taxon>
        <taxon>Symbiodiniaceae</taxon>
        <taxon>Effrenium</taxon>
    </lineage>
</organism>